<accession>A0A8T0ESZ3</accession>
<keyword evidence="3" id="KW-1185">Reference proteome</keyword>
<gene>
    <name evidence="2" type="ORF">HNY73_015552</name>
</gene>
<comment type="caution">
    <text evidence="2">The sequence shown here is derived from an EMBL/GenBank/DDBJ whole genome shotgun (WGS) entry which is preliminary data.</text>
</comment>
<reference evidence="2" key="2">
    <citation type="submission" date="2020-06" db="EMBL/GenBank/DDBJ databases">
        <authorList>
            <person name="Sheffer M."/>
        </authorList>
    </citation>
    <scope>NUCLEOTIDE SEQUENCE</scope>
</reference>
<feature type="domain" description="Reverse transcriptase" evidence="1">
    <location>
        <begin position="212"/>
        <end position="335"/>
    </location>
</feature>
<dbReference type="Pfam" id="PF00078">
    <property type="entry name" value="RVT_1"/>
    <property type="match status" value="1"/>
</dbReference>
<protein>
    <submittedName>
        <fullName evidence="2">Retrovirus-related Pol polyprotein type-2 like protein</fullName>
    </submittedName>
</protein>
<dbReference type="InterPro" id="IPR000477">
    <property type="entry name" value="RT_dom"/>
</dbReference>
<dbReference type="AlphaFoldDB" id="A0A8T0ESZ3"/>
<name>A0A8T0ESZ3_ARGBR</name>
<dbReference type="InterPro" id="IPR043502">
    <property type="entry name" value="DNA/RNA_pol_sf"/>
</dbReference>
<dbReference type="PANTHER" id="PTHR19446">
    <property type="entry name" value="REVERSE TRANSCRIPTASES"/>
    <property type="match status" value="1"/>
</dbReference>
<evidence type="ECO:0000313" key="2">
    <source>
        <dbReference type="EMBL" id="KAF8778867.1"/>
    </source>
</evidence>
<sequence length="551" mass="60049">MENILVIPFDALTFLQSSFGEGKGFVCDRRYELNPGSLDLASPDTDTTSMALARLKAKVCQKLYRRNRRRAIREITGVSGDRCCVPTSTLDAYFRDAWGQSDFASGFYAACSDQREPLLASQFTPAEVEKIKKAENTAPGPDRLTYHHWRSVPGAPKFLARVFNVVLHLRKFASWKPPPPSSCPNLAIQLCPLIGGLLPSPPRSTRSSPTIFEALEAVGTGPLFVDIIRDLYRGSRTKILSDGGVTSDIPILSGVKQGCPISGLLFNICIDPVIRSIQGDHVEHKVLAFADDLCLLAASPVELQNNLDSVQAQLAALGMVLNPKKSVSLHFSGCTPVGVKNTSFRVGGENISPLKEGEFTRFLGRPVGFNAWPDYNSLNDLAGIGAKILSSALAPWQRLDALKSFFFPALQFPMRTAQSQKTAWQALDSTIRGEIKNTLGLPENAANEYLYGHKSKGSCSIPIAAEESDLNRIDTAFKLLTSSDEEIVLLATEDLRQTIAHRLKTPSPTDANLEEFLSGVTEGPFSTSDNAYSNSGLVQTRLQDSRIVCGN</sequence>
<dbReference type="Gene3D" id="3.30.70.270">
    <property type="match status" value="1"/>
</dbReference>
<proteinExistence type="predicted"/>
<evidence type="ECO:0000313" key="3">
    <source>
        <dbReference type="Proteomes" id="UP000807504"/>
    </source>
</evidence>
<organism evidence="2 3">
    <name type="scientific">Argiope bruennichi</name>
    <name type="common">Wasp spider</name>
    <name type="synonym">Aranea bruennichi</name>
    <dbReference type="NCBI Taxonomy" id="94029"/>
    <lineage>
        <taxon>Eukaryota</taxon>
        <taxon>Metazoa</taxon>
        <taxon>Ecdysozoa</taxon>
        <taxon>Arthropoda</taxon>
        <taxon>Chelicerata</taxon>
        <taxon>Arachnida</taxon>
        <taxon>Araneae</taxon>
        <taxon>Araneomorphae</taxon>
        <taxon>Entelegynae</taxon>
        <taxon>Araneoidea</taxon>
        <taxon>Araneidae</taxon>
        <taxon>Argiope</taxon>
    </lineage>
</organism>
<dbReference type="InterPro" id="IPR043128">
    <property type="entry name" value="Rev_trsase/Diguanyl_cyclase"/>
</dbReference>
<dbReference type="EMBL" id="JABXBU010002072">
    <property type="protein sequence ID" value="KAF8778867.1"/>
    <property type="molecule type" value="Genomic_DNA"/>
</dbReference>
<dbReference type="GO" id="GO:0071897">
    <property type="term" value="P:DNA biosynthetic process"/>
    <property type="evidence" value="ECO:0007669"/>
    <property type="project" value="UniProtKB-ARBA"/>
</dbReference>
<dbReference type="Proteomes" id="UP000807504">
    <property type="component" value="Unassembled WGS sequence"/>
</dbReference>
<dbReference type="SUPFAM" id="SSF56672">
    <property type="entry name" value="DNA/RNA polymerases"/>
    <property type="match status" value="1"/>
</dbReference>
<evidence type="ECO:0000259" key="1">
    <source>
        <dbReference type="Pfam" id="PF00078"/>
    </source>
</evidence>
<reference evidence="2" key="1">
    <citation type="journal article" date="2020" name="bioRxiv">
        <title>Chromosome-level reference genome of the European wasp spider Argiope bruennichi: a resource for studies on range expansion and evolutionary adaptation.</title>
        <authorList>
            <person name="Sheffer M.M."/>
            <person name="Hoppe A."/>
            <person name="Krehenwinkel H."/>
            <person name="Uhl G."/>
            <person name="Kuss A.W."/>
            <person name="Jensen L."/>
            <person name="Jensen C."/>
            <person name="Gillespie R.G."/>
            <person name="Hoff K.J."/>
            <person name="Prost S."/>
        </authorList>
    </citation>
    <scope>NUCLEOTIDE SEQUENCE</scope>
</reference>